<reference evidence="2 3" key="1">
    <citation type="submission" date="2019-11" db="EMBL/GenBank/DDBJ databases">
        <title>Comparative genomics of hydrocarbon-degrading Desulfosarcina strains.</title>
        <authorList>
            <person name="Watanabe M."/>
            <person name="Kojima H."/>
            <person name="Fukui M."/>
        </authorList>
    </citation>
    <scope>NUCLEOTIDE SEQUENCE [LARGE SCALE GENOMIC DNA]</scope>
    <source>
        <strain evidence="2 3">28bB2T</strain>
    </source>
</reference>
<evidence type="ECO:0000313" key="3">
    <source>
        <dbReference type="Proteomes" id="UP000425960"/>
    </source>
</evidence>
<name>A0A5K7ZZE9_9BACT</name>
<dbReference type="KEGG" id="dov:DSCO28_61890"/>
<sequence>MLTSKKLSRQIQRLVWSFALTVAWVAAPVLAGAAAPQKNIPTPASLAEKWGIDITGIHMSAHNYMVDFRYRVLDAEKAKALFDRQTKPYLIDQASGKVLAVPDTAKLGPLRNSNQPREGKIYWMFFGNRGGTVDTGSTVTVKIGDFEAKDLVVK</sequence>
<feature type="signal peptide" evidence="1">
    <location>
        <begin position="1"/>
        <end position="31"/>
    </location>
</feature>
<organism evidence="2 3">
    <name type="scientific">Desulfosarcina ovata subsp. sediminis</name>
    <dbReference type="NCBI Taxonomy" id="885957"/>
    <lineage>
        <taxon>Bacteria</taxon>
        <taxon>Pseudomonadati</taxon>
        <taxon>Thermodesulfobacteriota</taxon>
        <taxon>Desulfobacteria</taxon>
        <taxon>Desulfobacterales</taxon>
        <taxon>Desulfosarcinaceae</taxon>
        <taxon>Desulfosarcina</taxon>
    </lineage>
</organism>
<accession>A0A5K7ZZE9</accession>
<dbReference type="RefSeq" id="WP_155325162.1">
    <property type="nucleotide sequence ID" value="NZ_AP021876.1"/>
</dbReference>
<dbReference type="AlphaFoldDB" id="A0A5K7ZZE9"/>
<evidence type="ECO:0000256" key="1">
    <source>
        <dbReference type="SAM" id="SignalP"/>
    </source>
</evidence>
<gene>
    <name evidence="2" type="ORF">DSCO28_61890</name>
</gene>
<feature type="chain" id="PRO_5024283889" evidence="1">
    <location>
        <begin position="32"/>
        <end position="154"/>
    </location>
</feature>
<protein>
    <submittedName>
        <fullName evidence="2">Uncharacterized protein</fullName>
    </submittedName>
</protein>
<dbReference type="Proteomes" id="UP000425960">
    <property type="component" value="Chromosome"/>
</dbReference>
<dbReference type="EMBL" id="AP021876">
    <property type="protein sequence ID" value="BBO85623.1"/>
    <property type="molecule type" value="Genomic_DNA"/>
</dbReference>
<evidence type="ECO:0000313" key="2">
    <source>
        <dbReference type="EMBL" id="BBO85623.1"/>
    </source>
</evidence>
<keyword evidence="1" id="KW-0732">Signal</keyword>
<proteinExistence type="predicted"/>